<evidence type="ECO:0000256" key="3">
    <source>
        <dbReference type="ARBA" id="ARBA00022454"/>
    </source>
</evidence>
<evidence type="ECO:0000256" key="2">
    <source>
        <dbReference type="ARBA" id="ARBA00004584"/>
    </source>
</evidence>
<dbReference type="GO" id="GO:0034080">
    <property type="term" value="P:CENP-A containing chromatin assembly"/>
    <property type="evidence" value="ECO:0007669"/>
    <property type="project" value="TreeGrafter"/>
</dbReference>
<sequence>MGQIVWGKLVSWAKRGTRIQKAKPDAGMADDADDVVEVPFPVVFQCRVCRAIVADSTSLSSSDVNQRTITFCRVTHLQPSTATTAEGGNSFHTLLCTQCDGVLGKLYVGTVRALDHVRDLYTLDAGALTNYRIGTSIEDNLTTTGQSDILIADDPAADPTLTVEQFRSDMDKASYHPR</sequence>
<dbReference type="GO" id="GO:0046872">
    <property type="term" value="F:metal ion binding"/>
    <property type="evidence" value="ECO:0007669"/>
    <property type="project" value="UniProtKB-KW"/>
</dbReference>
<evidence type="ECO:0000313" key="15">
    <source>
        <dbReference type="EMBL" id="RLO08971.1"/>
    </source>
</evidence>
<evidence type="ECO:0000256" key="4">
    <source>
        <dbReference type="ARBA" id="ARBA00022618"/>
    </source>
</evidence>
<dbReference type="Proteomes" id="UP000285712">
    <property type="component" value="Unassembled WGS sequence"/>
</dbReference>
<comment type="caution">
    <text evidence="14">The sequence shown here is derived from an EMBL/GenBank/DDBJ whole genome shotgun (WGS) entry which is preliminary data.</text>
</comment>
<keyword evidence="4" id="KW-0132">Cell division</keyword>
<keyword evidence="8" id="KW-0539">Nucleus</keyword>
<dbReference type="InterPro" id="IPR034752">
    <property type="entry name" value="Mis18"/>
</dbReference>
<evidence type="ECO:0000313" key="12">
    <source>
        <dbReference type="EMBL" id="KAF0747187.1"/>
    </source>
</evidence>
<keyword evidence="7" id="KW-0862">Zinc</keyword>
<dbReference type="InterPro" id="IPR004910">
    <property type="entry name" value="Yippee/Mis18/Cereblon"/>
</dbReference>
<keyword evidence="5" id="KW-0479">Metal-binding</keyword>
<dbReference type="Proteomes" id="UP000275652">
    <property type="component" value="Unassembled WGS sequence"/>
</dbReference>
<evidence type="ECO:0000256" key="9">
    <source>
        <dbReference type="ARBA" id="ARBA00023306"/>
    </source>
</evidence>
<evidence type="ECO:0000256" key="5">
    <source>
        <dbReference type="ARBA" id="ARBA00022723"/>
    </source>
</evidence>
<dbReference type="GO" id="GO:0007059">
    <property type="term" value="P:chromosome segregation"/>
    <property type="evidence" value="ECO:0007669"/>
    <property type="project" value="TreeGrafter"/>
</dbReference>
<evidence type="ECO:0000313" key="19">
    <source>
        <dbReference type="Proteomes" id="UP000469452"/>
    </source>
</evidence>
<dbReference type="Pfam" id="PF03226">
    <property type="entry name" value="Yippee-Mis18"/>
    <property type="match status" value="1"/>
</dbReference>
<dbReference type="EMBL" id="QUTG01000407">
    <property type="protein sequence ID" value="RHZ02231.1"/>
    <property type="molecule type" value="Genomic_DNA"/>
</dbReference>
<dbReference type="PROSITE" id="PS51793">
    <property type="entry name" value="MIS18"/>
    <property type="match status" value="1"/>
</dbReference>
<proteinExistence type="predicted"/>
<dbReference type="GO" id="GO:0000785">
    <property type="term" value="C:chromatin"/>
    <property type="evidence" value="ECO:0007669"/>
    <property type="project" value="TreeGrafter"/>
</dbReference>
<dbReference type="EMBL" id="QUTI01020753">
    <property type="protein sequence ID" value="RLO08971.1"/>
    <property type="molecule type" value="Genomic_DNA"/>
</dbReference>
<gene>
    <name evidence="12" type="ORF">AaE_007826</name>
    <name evidence="15" type="ORF">DYB28_000521</name>
    <name evidence="13" type="ORF">DYB35_004994</name>
    <name evidence="14" type="ORF">DYB37_006074</name>
</gene>
<evidence type="ECO:0000313" key="18">
    <source>
        <dbReference type="Proteomes" id="UP000285712"/>
    </source>
</evidence>
<keyword evidence="10" id="KW-0137">Centromere</keyword>
<evidence type="ECO:0000313" key="16">
    <source>
        <dbReference type="Proteomes" id="UP000275652"/>
    </source>
</evidence>
<feature type="domain" description="Mis18" evidence="11">
    <location>
        <begin position="41"/>
        <end position="133"/>
    </location>
</feature>
<comment type="subcellular location">
    <subcellularLocation>
        <location evidence="2">Chromosome</location>
        <location evidence="2">Centromere</location>
    </subcellularLocation>
    <subcellularLocation>
        <location evidence="1">Nucleus</location>
    </subcellularLocation>
</comment>
<organism evidence="14 17">
    <name type="scientific">Aphanomyces astaci</name>
    <name type="common">Crayfish plague agent</name>
    <dbReference type="NCBI Taxonomy" id="112090"/>
    <lineage>
        <taxon>Eukaryota</taxon>
        <taxon>Sar</taxon>
        <taxon>Stramenopiles</taxon>
        <taxon>Oomycota</taxon>
        <taxon>Saprolegniomycetes</taxon>
        <taxon>Saprolegniales</taxon>
        <taxon>Verrucalvaceae</taxon>
        <taxon>Aphanomyces</taxon>
    </lineage>
</organism>
<dbReference type="Proteomes" id="UP000469452">
    <property type="component" value="Unassembled WGS sequence"/>
</dbReference>
<evidence type="ECO:0000313" key="13">
    <source>
        <dbReference type="EMBL" id="RHZ02231.1"/>
    </source>
</evidence>
<dbReference type="VEuPathDB" id="FungiDB:H257_10413"/>
<protein>
    <recommendedName>
        <fullName evidence="11">Mis18 domain-containing protein</fullName>
    </recommendedName>
</protein>
<reference evidence="17 18" key="2">
    <citation type="submission" date="2018-08" db="EMBL/GenBank/DDBJ databases">
        <title>Aphanomyces genome sequencing and annotation.</title>
        <authorList>
            <person name="Minardi D."/>
            <person name="Oidtmann B."/>
            <person name="Van Der Giezen M."/>
            <person name="Studholme D.J."/>
        </authorList>
    </citation>
    <scope>NUCLEOTIDE SEQUENCE [LARGE SCALE GENOMIC DNA]</scope>
    <source>
        <strain evidence="14 17">Da</strain>
        <strain evidence="13 18">Sv</strain>
    </source>
</reference>
<dbReference type="EMBL" id="VJMI01013659">
    <property type="protein sequence ID" value="KAF0747187.1"/>
    <property type="molecule type" value="Genomic_DNA"/>
</dbReference>
<dbReference type="EMBL" id="QUTH01002424">
    <property type="protein sequence ID" value="RHZ26085.1"/>
    <property type="molecule type" value="Genomic_DNA"/>
</dbReference>
<dbReference type="Proteomes" id="UP000285430">
    <property type="component" value="Unassembled WGS sequence"/>
</dbReference>
<evidence type="ECO:0000256" key="1">
    <source>
        <dbReference type="ARBA" id="ARBA00004123"/>
    </source>
</evidence>
<evidence type="ECO:0000256" key="6">
    <source>
        <dbReference type="ARBA" id="ARBA00022776"/>
    </source>
</evidence>
<dbReference type="PANTHER" id="PTHR16431:SF1">
    <property type="entry name" value="NEUROGENIC PROTEIN MASTERMIND"/>
    <property type="match status" value="1"/>
</dbReference>
<accession>A0A3L6VJ98</accession>
<reference evidence="12 19" key="3">
    <citation type="submission" date="2019-06" db="EMBL/GenBank/DDBJ databases">
        <title>Genomics analysis of Aphanomyces spp. identifies a new class of oomycete effector associated with host adaptation.</title>
        <authorList>
            <person name="Gaulin E."/>
        </authorList>
    </citation>
    <scope>NUCLEOTIDE SEQUENCE [LARGE SCALE GENOMIC DNA]</scope>
    <source>
        <strain evidence="12 19">E</strain>
    </source>
</reference>
<dbReference type="PANTHER" id="PTHR16431">
    <property type="entry name" value="NEUROGENIC PROTEIN MASTERMIND"/>
    <property type="match status" value="1"/>
</dbReference>
<dbReference type="AlphaFoldDB" id="A0A3L6VJ98"/>
<keyword evidence="3" id="KW-0158">Chromosome</keyword>
<evidence type="ECO:0000259" key="11">
    <source>
        <dbReference type="PROSITE" id="PS51793"/>
    </source>
</evidence>
<reference evidence="15 16" key="1">
    <citation type="journal article" date="2018" name="J. Invertebr. Pathol.">
        <title>New genotyping method for the causative agent of crayfish plague (Aphanomyces astaci) based on whole genome data.</title>
        <authorList>
            <person name="Minardi D."/>
            <person name="Studholme D.J."/>
            <person name="van der Giezen M."/>
            <person name="Pretto T."/>
            <person name="Oidtmann B."/>
        </authorList>
    </citation>
    <scope>NUCLEOTIDE SEQUENCE [LARGE SCALE GENOMIC DNA]</scope>
    <source>
        <strain evidence="15 16">KB13</strain>
    </source>
</reference>
<keyword evidence="9" id="KW-0131">Cell cycle</keyword>
<dbReference type="GO" id="GO:0005634">
    <property type="term" value="C:nucleus"/>
    <property type="evidence" value="ECO:0007669"/>
    <property type="project" value="UniProtKB-SubCell"/>
</dbReference>
<evidence type="ECO:0000256" key="8">
    <source>
        <dbReference type="ARBA" id="ARBA00023242"/>
    </source>
</evidence>
<evidence type="ECO:0000313" key="14">
    <source>
        <dbReference type="EMBL" id="RHZ26085.1"/>
    </source>
</evidence>
<evidence type="ECO:0000313" key="17">
    <source>
        <dbReference type="Proteomes" id="UP000285430"/>
    </source>
</evidence>
<keyword evidence="6" id="KW-0498">Mitosis</keyword>
<evidence type="ECO:0000256" key="7">
    <source>
        <dbReference type="ARBA" id="ARBA00022833"/>
    </source>
</evidence>
<name>A0A3L6VJ98_APHAT</name>
<dbReference type="GO" id="GO:0051301">
    <property type="term" value="P:cell division"/>
    <property type="evidence" value="ECO:0007669"/>
    <property type="project" value="UniProtKB-KW"/>
</dbReference>
<evidence type="ECO:0000256" key="10">
    <source>
        <dbReference type="ARBA" id="ARBA00023328"/>
    </source>
</evidence>
<dbReference type="GO" id="GO:0000775">
    <property type="term" value="C:chromosome, centromeric region"/>
    <property type="evidence" value="ECO:0007669"/>
    <property type="project" value="UniProtKB-SubCell"/>
</dbReference>